<dbReference type="RefSeq" id="WP_338747866.1">
    <property type="nucleotide sequence ID" value="NZ_CP144913.1"/>
</dbReference>
<keyword evidence="2" id="KW-1185">Reference proteome</keyword>
<organism evidence="1 2">
    <name type="scientific">Janibacter alittae</name>
    <dbReference type="NCBI Taxonomy" id="3115209"/>
    <lineage>
        <taxon>Bacteria</taxon>
        <taxon>Bacillati</taxon>
        <taxon>Actinomycetota</taxon>
        <taxon>Actinomycetes</taxon>
        <taxon>Micrococcales</taxon>
        <taxon>Intrasporangiaceae</taxon>
        <taxon>Janibacter</taxon>
    </lineage>
</organism>
<evidence type="ECO:0000313" key="2">
    <source>
        <dbReference type="Proteomes" id="UP001382727"/>
    </source>
</evidence>
<accession>A0ABZ2MDQ3</accession>
<evidence type="ECO:0000313" key="1">
    <source>
        <dbReference type="EMBL" id="WXB75153.1"/>
    </source>
</evidence>
<dbReference type="EMBL" id="CP144913">
    <property type="protein sequence ID" value="WXB75153.1"/>
    <property type="molecule type" value="Genomic_DNA"/>
</dbReference>
<reference evidence="1 2" key="1">
    <citation type="submission" date="2024-02" db="EMBL/GenBank/DDBJ databases">
        <title>Janibacter sp. nov., isolated from gut of marine sandworm.</title>
        <authorList>
            <person name="Kim B."/>
            <person name="Jun M.O."/>
            <person name="Shin N.-R."/>
        </authorList>
    </citation>
    <scope>NUCLEOTIDE SEQUENCE [LARGE SCALE GENOMIC DNA]</scope>
    <source>
        <strain evidence="1 2">A1S7</strain>
    </source>
</reference>
<gene>
    <name evidence="1" type="ORF">V1351_09245</name>
</gene>
<protein>
    <recommendedName>
        <fullName evidence="3">Addiction module protein</fullName>
    </recommendedName>
</protein>
<name>A0ABZ2MDQ3_9MICO</name>
<sequence length="81" mass="8851">MSLSESDFYEAGLSLPPDVRKHVALRLLESVDPDEAFGVASESWLRTEAAAAYDALKADPSRAVPAGDVRARFEEKWAARS</sequence>
<proteinExistence type="predicted"/>
<evidence type="ECO:0008006" key="3">
    <source>
        <dbReference type="Google" id="ProtNLM"/>
    </source>
</evidence>
<dbReference type="Proteomes" id="UP001382727">
    <property type="component" value="Chromosome"/>
</dbReference>